<organism evidence="1 2">
    <name type="scientific">Natronomonas moolapensis (strain DSM 18674 / CECT 7526 / JCM 14361 / 8.8.11)</name>
    <dbReference type="NCBI Taxonomy" id="268739"/>
    <lineage>
        <taxon>Archaea</taxon>
        <taxon>Methanobacteriati</taxon>
        <taxon>Methanobacteriota</taxon>
        <taxon>Stenosarchaea group</taxon>
        <taxon>Halobacteria</taxon>
        <taxon>Halobacteriales</taxon>
        <taxon>Natronomonadaceae</taxon>
        <taxon>Natronomonas</taxon>
    </lineage>
</organism>
<dbReference type="EMBL" id="HF582854">
    <property type="protein sequence ID" value="CCQ36629.1"/>
    <property type="molecule type" value="Genomic_DNA"/>
</dbReference>
<dbReference type="STRING" id="268739.Nmlp_2462"/>
<reference evidence="1 2" key="1">
    <citation type="journal article" date="2013" name="Genome Announc.">
        <title>Genome of the haloarchaeon Natronomonas moolapensis, a neutrophilic member of a previously haloalkaliphilic genus.</title>
        <authorList>
            <person name="Dyall-Smith M.L."/>
            <person name="Pfeiffer F."/>
            <person name="Oberwinkler T."/>
            <person name="Klee K."/>
            <person name="Rampp M."/>
            <person name="Palm P."/>
            <person name="Gross K."/>
            <person name="Schuster S.C."/>
            <person name="Oesterhelt D."/>
        </authorList>
    </citation>
    <scope>NUCLEOTIDE SEQUENCE [LARGE SCALE GENOMIC DNA]</scope>
    <source>
        <strain evidence="2">DSM 18674 / JCM 14361 / 8.8.11</strain>
    </source>
</reference>
<dbReference type="GeneID" id="14651300"/>
<dbReference type="OrthoDB" id="306982at2157"/>
<dbReference type="eggNOG" id="arCOG07583">
    <property type="taxonomic scope" value="Archaea"/>
</dbReference>
<keyword evidence="2" id="KW-1185">Reference proteome</keyword>
<dbReference type="AlphaFoldDB" id="M1XKW5"/>
<name>M1XKW5_NATM8</name>
<protein>
    <submittedName>
        <fullName evidence="1">Uncharacterized protein</fullName>
    </submittedName>
</protein>
<evidence type="ECO:0000313" key="1">
    <source>
        <dbReference type="EMBL" id="CCQ36629.1"/>
    </source>
</evidence>
<dbReference type="Proteomes" id="UP000011867">
    <property type="component" value="Chromosome"/>
</dbReference>
<proteinExistence type="predicted"/>
<sequence>MTEAPTSLHVDADLTVSVGSAEAEVRSTGERLFVEFHSLSDARAMAEARPGSVVDRLPAALRAADLTVETRVRGRTVLVSGREASPGALSEILGSAPDEVRLAGVAGAAAGAVEPYVHAVYKRLTDDS</sequence>
<gene>
    <name evidence="1" type="ordered locus">Nmlp_2462</name>
</gene>
<evidence type="ECO:0000313" key="2">
    <source>
        <dbReference type="Proteomes" id="UP000011867"/>
    </source>
</evidence>
<dbReference type="KEGG" id="nmo:Nmlp_2462"/>
<dbReference type="RefSeq" id="WP_015409425.1">
    <property type="nucleotide sequence ID" value="NC_020388.1"/>
</dbReference>
<dbReference type="HOGENOM" id="CLU_154327_0_0_2"/>
<accession>M1XKW5</accession>